<feature type="compositionally biased region" description="Basic and acidic residues" evidence="1">
    <location>
        <begin position="39"/>
        <end position="57"/>
    </location>
</feature>
<comment type="caution">
    <text evidence="3">The sequence shown here is derived from an EMBL/GenBank/DDBJ whole genome shotgun (WGS) entry which is preliminary data.</text>
</comment>
<gene>
    <name evidence="3" type="ORF">LZ496_10130</name>
</gene>
<feature type="signal peptide" evidence="2">
    <location>
        <begin position="1"/>
        <end position="21"/>
    </location>
</feature>
<evidence type="ECO:0000256" key="2">
    <source>
        <dbReference type="SAM" id="SignalP"/>
    </source>
</evidence>
<name>A0ABT0RW65_9SPHN</name>
<dbReference type="Proteomes" id="UP001203410">
    <property type="component" value="Unassembled WGS sequence"/>
</dbReference>
<proteinExistence type="predicted"/>
<evidence type="ECO:0000256" key="1">
    <source>
        <dbReference type="SAM" id="MobiDB-lite"/>
    </source>
</evidence>
<dbReference type="EMBL" id="JAMGBA010000002">
    <property type="protein sequence ID" value="MCL6699134.1"/>
    <property type="molecule type" value="Genomic_DNA"/>
</dbReference>
<reference evidence="3 4" key="1">
    <citation type="submission" date="2022-05" db="EMBL/GenBank/DDBJ databases">
        <authorList>
            <person name="Jo J.-H."/>
            <person name="Im W.-T."/>
        </authorList>
    </citation>
    <scope>NUCLEOTIDE SEQUENCE [LARGE SCALE GENOMIC DNA]</scope>
    <source>
        <strain evidence="3 4">NSE70-1</strain>
    </source>
</reference>
<keyword evidence="2" id="KW-0732">Signal</keyword>
<sequence length="120" mass="14015">MRTLLLAIATLAIAAPMPATAQSAPGLQLSARSGSGHHGGFDRRDGRRHDERWRDGRRDRRNDDSIVYYDDYREYQGDSAWKSDSFNDWWHDRPDRAYPRWVTANQNCERKWFAGDTLRC</sequence>
<keyword evidence="4" id="KW-1185">Reference proteome</keyword>
<dbReference type="RefSeq" id="WP_249904519.1">
    <property type="nucleotide sequence ID" value="NZ_JAMGBA010000002.1"/>
</dbReference>
<feature type="chain" id="PRO_5045208235" description="Lectin-like protein BA14k" evidence="2">
    <location>
        <begin position="22"/>
        <end position="120"/>
    </location>
</feature>
<evidence type="ECO:0008006" key="5">
    <source>
        <dbReference type="Google" id="ProtNLM"/>
    </source>
</evidence>
<organism evidence="3 4">
    <name type="scientific">Sphingomonas caseinilyticus</name>
    <dbReference type="NCBI Taxonomy" id="2908205"/>
    <lineage>
        <taxon>Bacteria</taxon>
        <taxon>Pseudomonadati</taxon>
        <taxon>Pseudomonadota</taxon>
        <taxon>Alphaproteobacteria</taxon>
        <taxon>Sphingomonadales</taxon>
        <taxon>Sphingomonadaceae</taxon>
        <taxon>Sphingomonas</taxon>
    </lineage>
</organism>
<protein>
    <recommendedName>
        <fullName evidence="5">Lectin-like protein BA14k</fullName>
    </recommendedName>
</protein>
<evidence type="ECO:0000313" key="4">
    <source>
        <dbReference type="Proteomes" id="UP001203410"/>
    </source>
</evidence>
<feature type="region of interest" description="Disordered" evidence="1">
    <location>
        <begin position="20"/>
        <end position="57"/>
    </location>
</feature>
<evidence type="ECO:0000313" key="3">
    <source>
        <dbReference type="EMBL" id="MCL6699134.1"/>
    </source>
</evidence>
<accession>A0ABT0RW65</accession>